<dbReference type="Proteomes" id="UP001311232">
    <property type="component" value="Unassembled WGS sequence"/>
</dbReference>
<proteinExistence type="predicted"/>
<keyword evidence="2" id="KW-1185">Reference proteome</keyword>
<evidence type="ECO:0000313" key="1">
    <source>
        <dbReference type="EMBL" id="KAK5611799.1"/>
    </source>
</evidence>
<organism evidence="1 2">
    <name type="scientific">Crenichthys baileyi</name>
    <name type="common">White River springfish</name>
    <dbReference type="NCBI Taxonomy" id="28760"/>
    <lineage>
        <taxon>Eukaryota</taxon>
        <taxon>Metazoa</taxon>
        <taxon>Chordata</taxon>
        <taxon>Craniata</taxon>
        <taxon>Vertebrata</taxon>
        <taxon>Euteleostomi</taxon>
        <taxon>Actinopterygii</taxon>
        <taxon>Neopterygii</taxon>
        <taxon>Teleostei</taxon>
        <taxon>Neoteleostei</taxon>
        <taxon>Acanthomorphata</taxon>
        <taxon>Ovalentaria</taxon>
        <taxon>Atherinomorphae</taxon>
        <taxon>Cyprinodontiformes</taxon>
        <taxon>Goodeidae</taxon>
        <taxon>Crenichthys</taxon>
    </lineage>
</organism>
<dbReference type="PANTHER" id="PTHR31025:SF25">
    <property type="entry name" value="ZINC FINGER (C2H2)-60"/>
    <property type="match status" value="1"/>
</dbReference>
<protein>
    <submittedName>
        <fullName evidence="1">Uncharacterized protein</fullName>
    </submittedName>
</protein>
<reference evidence="1 2" key="1">
    <citation type="submission" date="2021-06" db="EMBL/GenBank/DDBJ databases">
        <authorList>
            <person name="Palmer J.M."/>
        </authorList>
    </citation>
    <scope>NUCLEOTIDE SEQUENCE [LARGE SCALE GENOMIC DNA]</scope>
    <source>
        <strain evidence="1 2">MEX-2019</strain>
        <tissue evidence="1">Muscle</tissue>
    </source>
</reference>
<dbReference type="PANTHER" id="PTHR31025">
    <property type="entry name" value="SI:CH211-196P9.1-RELATED"/>
    <property type="match status" value="1"/>
</dbReference>
<dbReference type="EMBL" id="JAHHUM010001461">
    <property type="protein sequence ID" value="KAK5611799.1"/>
    <property type="molecule type" value="Genomic_DNA"/>
</dbReference>
<accession>A0AAV9RSG7</accession>
<gene>
    <name evidence="1" type="ORF">CRENBAI_010172</name>
</gene>
<sequence length="207" mass="23283">MRDGLPSLRLPQFTCEEIEEEFRRITLKPLQSTFLGKLDQFSPKLLSLYRRKGGAVGKKLDTTRDMLDEDNSIESRREAVIRGLILYLGEKIEDLIKDYQIYGDDDAAAVQDALTTLVLSIFVVGKAGSEGQRQVGIAIEGTEVLFGVPNVALACAYLMGLIYALELSYPKKLKYTFEVFQKIFLEQIDGNKRMSSKVHDLMVSLHA</sequence>
<evidence type="ECO:0000313" key="2">
    <source>
        <dbReference type="Proteomes" id="UP001311232"/>
    </source>
</evidence>
<comment type="caution">
    <text evidence="1">The sequence shown here is derived from an EMBL/GenBank/DDBJ whole genome shotgun (WGS) entry which is preliminary data.</text>
</comment>
<dbReference type="AlphaFoldDB" id="A0AAV9RSG7"/>
<name>A0AAV9RSG7_9TELE</name>